<dbReference type="AlphaFoldDB" id="A0AAN8C5N5"/>
<sequence length="74" mass="8036">MEVCTSVAPVGPRVMEERTKTSLKWARGSGWVQGAFTQEEPSFSLGALGSTRSEVTILLRKQHNRDNNTAGATT</sequence>
<name>A0AAN8C5N5_CHAGU</name>
<accession>A0AAN8C5N5</accession>
<keyword evidence="2" id="KW-1185">Reference proteome</keyword>
<organism evidence="1 2">
    <name type="scientific">Champsocephalus gunnari</name>
    <name type="common">Mackerel icefish</name>
    <dbReference type="NCBI Taxonomy" id="52237"/>
    <lineage>
        <taxon>Eukaryota</taxon>
        <taxon>Metazoa</taxon>
        <taxon>Chordata</taxon>
        <taxon>Craniata</taxon>
        <taxon>Vertebrata</taxon>
        <taxon>Euteleostomi</taxon>
        <taxon>Actinopterygii</taxon>
        <taxon>Neopterygii</taxon>
        <taxon>Teleostei</taxon>
        <taxon>Neoteleostei</taxon>
        <taxon>Acanthomorphata</taxon>
        <taxon>Eupercaria</taxon>
        <taxon>Perciformes</taxon>
        <taxon>Notothenioidei</taxon>
        <taxon>Channichthyidae</taxon>
        <taxon>Champsocephalus</taxon>
    </lineage>
</organism>
<protein>
    <submittedName>
        <fullName evidence="1">Uncharacterized protein</fullName>
    </submittedName>
</protein>
<dbReference type="EMBL" id="JAURVH010001533">
    <property type="protein sequence ID" value="KAK5897976.1"/>
    <property type="molecule type" value="Genomic_DNA"/>
</dbReference>
<evidence type="ECO:0000313" key="2">
    <source>
        <dbReference type="Proteomes" id="UP001331515"/>
    </source>
</evidence>
<comment type="caution">
    <text evidence="1">The sequence shown here is derived from an EMBL/GenBank/DDBJ whole genome shotgun (WGS) entry which is preliminary data.</text>
</comment>
<reference evidence="1 2" key="1">
    <citation type="journal article" date="2023" name="Mol. Biol. Evol.">
        <title>Genomics of Secondarily Temperate Adaptation in the Only Non-Antarctic Icefish.</title>
        <authorList>
            <person name="Rivera-Colon A.G."/>
            <person name="Rayamajhi N."/>
            <person name="Minhas B.F."/>
            <person name="Madrigal G."/>
            <person name="Bilyk K.T."/>
            <person name="Yoon V."/>
            <person name="Hune M."/>
            <person name="Gregory S."/>
            <person name="Cheng C.H.C."/>
            <person name="Catchen J.M."/>
        </authorList>
    </citation>
    <scope>NUCLEOTIDE SEQUENCE [LARGE SCALE GENOMIC DNA]</scope>
    <source>
        <tissue evidence="1">White muscle</tissue>
    </source>
</reference>
<evidence type="ECO:0000313" key="1">
    <source>
        <dbReference type="EMBL" id="KAK5897976.1"/>
    </source>
</evidence>
<proteinExistence type="predicted"/>
<dbReference type="Proteomes" id="UP001331515">
    <property type="component" value="Unassembled WGS sequence"/>
</dbReference>
<gene>
    <name evidence="1" type="ORF">CgunFtcFv8_015434</name>
</gene>